<protein>
    <recommendedName>
        <fullName evidence="1">Aminotransferase class I/classII large domain-containing protein</fullName>
    </recommendedName>
</protein>
<dbReference type="InterPro" id="IPR015421">
    <property type="entry name" value="PyrdxlP-dep_Trfase_major"/>
</dbReference>
<evidence type="ECO:0000259" key="1">
    <source>
        <dbReference type="Pfam" id="PF00155"/>
    </source>
</evidence>
<dbReference type="Proteomes" id="UP000326396">
    <property type="component" value="Linkage Group LG11"/>
</dbReference>
<feature type="domain" description="Aminotransferase class I/classII large" evidence="1">
    <location>
        <begin position="16"/>
        <end position="65"/>
    </location>
</feature>
<reference evidence="2 3" key="1">
    <citation type="submission" date="2019-05" db="EMBL/GenBank/DDBJ databases">
        <title>Mikania micrantha, genome provides insights into the molecular mechanism of rapid growth.</title>
        <authorList>
            <person name="Liu B."/>
        </authorList>
    </citation>
    <scope>NUCLEOTIDE SEQUENCE [LARGE SCALE GENOMIC DNA]</scope>
    <source>
        <strain evidence="2">NLD-2019</strain>
        <tissue evidence="2">Leaf</tissue>
    </source>
</reference>
<comment type="caution">
    <text evidence="2">The sequence shown here is derived from an EMBL/GenBank/DDBJ whole genome shotgun (WGS) entry which is preliminary data.</text>
</comment>
<accession>A0A5N6PPW7</accession>
<dbReference type="SUPFAM" id="SSF53383">
    <property type="entry name" value="PLP-dependent transferases"/>
    <property type="match status" value="1"/>
</dbReference>
<organism evidence="2 3">
    <name type="scientific">Mikania micrantha</name>
    <name type="common">bitter vine</name>
    <dbReference type="NCBI Taxonomy" id="192012"/>
    <lineage>
        <taxon>Eukaryota</taxon>
        <taxon>Viridiplantae</taxon>
        <taxon>Streptophyta</taxon>
        <taxon>Embryophyta</taxon>
        <taxon>Tracheophyta</taxon>
        <taxon>Spermatophyta</taxon>
        <taxon>Magnoliopsida</taxon>
        <taxon>eudicotyledons</taxon>
        <taxon>Gunneridae</taxon>
        <taxon>Pentapetalae</taxon>
        <taxon>asterids</taxon>
        <taxon>campanulids</taxon>
        <taxon>Asterales</taxon>
        <taxon>Asteraceae</taxon>
        <taxon>Asteroideae</taxon>
        <taxon>Heliantheae alliance</taxon>
        <taxon>Eupatorieae</taxon>
        <taxon>Mikania</taxon>
    </lineage>
</organism>
<name>A0A5N6PPW7_9ASTR</name>
<dbReference type="GO" id="GO:0030170">
    <property type="term" value="F:pyridoxal phosphate binding"/>
    <property type="evidence" value="ECO:0007669"/>
    <property type="project" value="InterPro"/>
</dbReference>
<dbReference type="Pfam" id="PF00155">
    <property type="entry name" value="Aminotran_1_2"/>
    <property type="match status" value="1"/>
</dbReference>
<evidence type="ECO:0000313" key="3">
    <source>
        <dbReference type="Proteomes" id="UP000326396"/>
    </source>
</evidence>
<evidence type="ECO:0000313" key="2">
    <source>
        <dbReference type="EMBL" id="KAD6795120.1"/>
    </source>
</evidence>
<dbReference type="OrthoDB" id="6752799at2759"/>
<dbReference type="EMBL" id="SZYD01000003">
    <property type="protein sequence ID" value="KAD6795120.1"/>
    <property type="molecule type" value="Genomic_DNA"/>
</dbReference>
<dbReference type="InterPro" id="IPR004839">
    <property type="entry name" value="Aminotransferase_I/II_large"/>
</dbReference>
<dbReference type="AlphaFoldDB" id="A0A5N6PPW7"/>
<dbReference type="Gene3D" id="3.40.640.10">
    <property type="entry name" value="Type I PLP-dependent aspartate aminotransferase-like (Major domain)"/>
    <property type="match status" value="1"/>
</dbReference>
<dbReference type="InterPro" id="IPR015424">
    <property type="entry name" value="PyrdxlP-dep_Trfase"/>
</dbReference>
<sequence>MGTDQKTNEIKSLNADTQSVRMFVADGSKSFAAQSYAKNMELYVGRVGALALPSSLKQWLIRLSTCGNNYWRANKEEENKHGWSELKRLPHLADALLAAVTGMPYAIN</sequence>
<proteinExistence type="predicted"/>
<gene>
    <name evidence="2" type="ORF">E3N88_06016</name>
</gene>
<keyword evidence="3" id="KW-1185">Reference proteome</keyword>